<proteinExistence type="predicted"/>
<evidence type="ECO:0000256" key="4">
    <source>
        <dbReference type="ARBA" id="ARBA00022989"/>
    </source>
</evidence>
<keyword evidence="9" id="KW-1185">Reference proteome</keyword>
<dbReference type="RefSeq" id="WP_260104297.1">
    <property type="nucleotide sequence ID" value="NZ_JALXSQ010000023.1"/>
</dbReference>
<reference evidence="8 9" key="1">
    <citation type="submission" date="2022-04" db="EMBL/GenBank/DDBJ databases">
        <title>Human microbiome associated bacterial genomes.</title>
        <authorList>
            <person name="Sandstrom S."/>
            <person name="Salamzade R."/>
            <person name="Kalan L.R."/>
        </authorList>
    </citation>
    <scope>NUCLEOTIDE SEQUENCE [LARGE SCALE GENOMIC DNA]</scope>
    <source>
        <strain evidence="9">p3-SID1799</strain>
    </source>
</reference>
<dbReference type="Proteomes" id="UP001525379">
    <property type="component" value="Unassembled WGS sequence"/>
</dbReference>
<evidence type="ECO:0000313" key="8">
    <source>
        <dbReference type="EMBL" id="MCT2043011.1"/>
    </source>
</evidence>
<dbReference type="NCBIfam" id="TIGR03954">
    <property type="entry name" value="integ_memb_HG"/>
    <property type="match status" value="1"/>
</dbReference>
<organism evidence="8 9">
    <name type="scientific">Pseudoclavibacter albus</name>
    <dbReference type="NCBI Taxonomy" id="272241"/>
    <lineage>
        <taxon>Bacteria</taxon>
        <taxon>Bacillati</taxon>
        <taxon>Actinomycetota</taxon>
        <taxon>Actinomycetes</taxon>
        <taxon>Micrococcales</taxon>
        <taxon>Microbacteriaceae</taxon>
        <taxon>Pseudoclavibacter</taxon>
    </lineage>
</organism>
<feature type="transmembrane region" description="Helical" evidence="6">
    <location>
        <begin position="36"/>
        <end position="55"/>
    </location>
</feature>
<protein>
    <submittedName>
        <fullName evidence="8">DUF3817 domain-containing protein</fullName>
    </submittedName>
</protein>
<feature type="transmembrane region" description="Helical" evidence="6">
    <location>
        <begin position="67"/>
        <end position="86"/>
    </location>
</feature>
<feature type="transmembrane region" description="Helical" evidence="6">
    <location>
        <begin position="133"/>
        <end position="154"/>
    </location>
</feature>
<keyword evidence="2" id="KW-1003">Cell membrane</keyword>
<evidence type="ECO:0000256" key="2">
    <source>
        <dbReference type="ARBA" id="ARBA00022475"/>
    </source>
</evidence>
<accession>A0ABT2HXG5</accession>
<keyword evidence="5 6" id="KW-0472">Membrane</keyword>
<feature type="domain" description="DUF3817" evidence="7">
    <location>
        <begin position="5"/>
        <end position="89"/>
    </location>
</feature>
<dbReference type="PANTHER" id="PTHR40077">
    <property type="entry name" value="MEMBRANE PROTEIN-RELATED"/>
    <property type="match status" value="1"/>
</dbReference>
<comment type="subcellular location">
    <subcellularLocation>
        <location evidence="1">Cell membrane</location>
        <topology evidence="1">Multi-pass membrane protein</topology>
    </subcellularLocation>
</comment>
<gene>
    <name evidence="8" type="ORF">M3D15_06660</name>
</gene>
<keyword evidence="4 6" id="KW-1133">Transmembrane helix</keyword>
<name>A0ABT2HXG5_9MICO</name>
<dbReference type="InterPro" id="IPR023845">
    <property type="entry name" value="DUF3817_TM"/>
</dbReference>
<dbReference type="EMBL" id="JALXSQ010000023">
    <property type="protein sequence ID" value="MCT2043011.1"/>
    <property type="molecule type" value="Genomic_DNA"/>
</dbReference>
<evidence type="ECO:0000256" key="1">
    <source>
        <dbReference type="ARBA" id="ARBA00004651"/>
    </source>
</evidence>
<evidence type="ECO:0000256" key="3">
    <source>
        <dbReference type="ARBA" id="ARBA00022692"/>
    </source>
</evidence>
<comment type="caution">
    <text evidence="8">The sequence shown here is derived from an EMBL/GenBank/DDBJ whole genome shotgun (WGS) entry which is preliminary data.</text>
</comment>
<dbReference type="PANTHER" id="PTHR40077:SF1">
    <property type="entry name" value="MEMBRANE PROTEIN"/>
    <property type="match status" value="1"/>
</dbReference>
<evidence type="ECO:0000256" key="6">
    <source>
        <dbReference type="SAM" id="Phobius"/>
    </source>
</evidence>
<evidence type="ECO:0000313" key="9">
    <source>
        <dbReference type="Proteomes" id="UP001525379"/>
    </source>
</evidence>
<feature type="transmembrane region" description="Helical" evidence="6">
    <location>
        <begin position="12"/>
        <end position="30"/>
    </location>
</feature>
<evidence type="ECO:0000256" key="5">
    <source>
        <dbReference type="ARBA" id="ARBA00023136"/>
    </source>
</evidence>
<evidence type="ECO:0000259" key="7">
    <source>
        <dbReference type="Pfam" id="PF12823"/>
    </source>
</evidence>
<keyword evidence="3 6" id="KW-0812">Transmembrane</keyword>
<dbReference type="Pfam" id="PF12823">
    <property type="entry name" value="DUF3817"/>
    <property type="match status" value="1"/>
</dbReference>
<sequence>MTPKRVLRLASLAEAITWALLIIGMVLKYGPTQWPLGVSIAGSLHGAAFLTYLYVGLVTGINQRFGWVEYLLGGLSSVFPFATVPYDLVMERRGRLEGDWRIASVEFGARHDEGSTAHAPLERFLPLVRWSNYHPFTITSFVMLAAALILAGALDQH</sequence>